<evidence type="ECO:0000313" key="9">
    <source>
        <dbReference type="EMBL" id="MAG17981.1"/>
    </source>
</evidence>
<dbReference type="PANTHER" id="PTHR21237:SF23">
    <property type="entry name" value="GRPE PROTEIN HOMOLOG, MITOCHONDRIAL"/>
    <property type="match status" value="1"/>
</dbReference>
<dbReference type="InterPro" id="IPR013805">
    <property type="entry name" value="GrpE_CC"/>
</dbReference>
<dbReference type="AlphaFoldDB" id="A0A2D6LP76"/>
<name>A0A2D6LP76_9ARCH</name>
<dbReference type="FunFam" id="2.30.22.10:FF:000001">
    <property type="entry name" value="Protein GrpE"/>
    <property type="match status" value="1"/>
</dbReference>
<evidence type="ECO:0000256" key="5">
    <source>
        <dbReference type="ARBA" id="ARBA00023016"/>
    </source>
</evidence>
<dbReference type="GO" id="GO:0042803">
    <property type="term" value="F:protein homodimerization activity"/>
    <property type="evidence" value="ECO:0007669"/>
    <property type="project" value="InterPro"/>
</dbReference>
<evidence type="ECO:0000256" key="7">
    <source>
        <dbReference type="RuleBase" id="RU004478"/>
    </source>
</evidence>
<evidence type="ECO:0000256" key="2">
    <source>
        <dbReference type="ARBA" id="ARBA00009054"/>
    </source>
</evidence>
<dbReference type="GO" id="GO:0051082">
    <property type="term" value="F:unfolded protein binding"/>
    <property type="evidence" value="ECO:0007669"/>
    <property type="project" value="TreeGrafter"/>
</dbReference>
<dbReference type="SUPFAM" id="SSF58014">
    <property type="entry name" value="Coiled-coil domain of nucleotide exchange factor GrpE"/>
    <property type="match status" value="1"/>
</dbReference>
<protein>
    <submittedName>
        <fullName evidence="9">Nucleotide exchange factor GrpE</fullName>
    </submittedName>
</protein>
<evidence type="ECO:0000256" key="4">
    <source>
        <dbReference type="ARBA" id="ARBA00022490"/>
    </source>
</evidence>
<keyword evidence="8" id="KW-0175">Coiled coil</keyword>
<reference evidence="10" key="1">
    <citation type="submission" date="2017-09" db="EMBL/GenBank/DDBJ databases">
        <title>The Reconstruction of 2,631 Draft Metagenome-Assembled Genomes from the Global Oceans.</title>
        <authorList>
            <person name="Tully B.J."/>
            <person name="Graham E.D."/>
            <person name="Heidelberg J.F."/>
        </authorList>
    </citation>
    <scope>NUCLEOTIDE SEQUENCE [LARGE SCALE GENOMIC DNA]</scope>
</reference>
<gene>
    <name evidence="9" type="primary">grpE</name>
    <name evidence="9" type="ORF">CL944_00735</name>
</gene>
<dbReference type="InterPro" id="IPR009012">
    <property type="entry name" value="GrpE_head"/>
</dbReference>
<dbReference type="Gene3D" id="2.30.22.10">
    <property type="entry name" value="Head domain of nucleotide exchange factor GrpE"/>
    <property type="match status" value="1"/>
</dbReference>
<dbReference type="Gene3D" id="3.90.20.20">
    <property type="match status" value="1"/>
</dbReference>
<feature type="coiled-coil region" evidence="8">
    <location>
        <begin position="4"/>
        <end position="38"/>
    </location>
</feature>
<evidence type="ECO:0000256" key="6">
    <source>
        <dbReference type="ARBA" id="ARBA00023186"/>
    </source>
</evidence>
<accession>A0A2D6LP76</accession>
<keyword evidence="4" id="KW-0963">Cytoplasm</keyword>
<evidence type="ECO:0000256" key="8">
    <source>
        <dbReference type="SAM" id="Coils"/>
    </source>
</evidence>
<proteinExistence type="inferred from homology"/>
<comment type="subcellular location">
    <subcellularLocation>
        <location evidence="1">Cytoplasm</location>
    </subcellularLocation>
</comment>
<dbReference type="SUPFAM" id="SSF51064">
    <property type="entry name" value="Head domain of nucleotide exchange factor GrpE"/>
    <property type="match status" value="1"/>
</dbReference>
<comment type="similarity">
    <text evidence="2 7">Belongs to the GrpE family.</text>
</comment>
<dbReference type="GO" id="GO:0051087">
    <property type="term" value="F:protein-folding chaperone binding"/>
    <property type="evidence" value="ECO:0007669"/>
    <property type="project" value="InterPro"/>
</dbReference>
<comment type="caution">
    <text evidence="9">The sequence shown here is derived from an EMBL/GenBank/DDBJ whole genome shotgun (WGS) entry which is preliminary data.</text>
</comment>
<evidence type="ECO:0000313" key="10">
    <source>
        <dbReference type="Proteomes" id="UP000226712"/>
    </source>
</evidence>
<comment type="subunit">
    <text evidence="3">Homodimer.</text>
</comment>
<dbReference type="CDD" id="cd00446">
    <property type="entry name" value="GrpE"/>
    <property type="match status" value="1"/>
</dbReference>
<dbReference type="GO" id="GO:0000774">
    <property type="term" value="F:adenyl-nucleotide exchange factor activity"/>
    <property type="evidence" value="ECO:0007669"/>
    <property type="project" value="InterPro"/>
</dbReference>
<dbReference type="Pfam" id="PF01025">
    <property type="entry name" value="GrpE"/>
    <property type="match status" value="1"/>
</dbReference>
<organism evidence="9 10">
    <name type="scientific">Candidatus Iainarchaeum sp</name>
    <dbReference type="NCBI Taxonomy" id="3101447"/>
    <lineage>
        <taxon>Archaea</taxon>
        <taxon>Candidatus Iainarchaeota</taxon>
        <taxon>Candidatus Iainarchaeia</taxon>
        <taxon>Candidatus Iainarchaeales</taxon>
        <taxon>Candidatus Iainarchaeaceae</taxon>
        <taxon>Candidatus Iainarchaeum</taxon>
    </lineage>
</organism>
<dbReference type="GO" id="GO:0005737">
    <property type="term" value="C:cytoplasm"/>
    <property type="evidence" value="ECO:0007669"/>
    <property type="project" value="UniProtKB-SubCell"/>
</dbReference>
<dbReference type="PANTHER" id="PTHR21237">
    <property type="entry name" value="GRPE PROTEIN"/>
    <property type="match status" value="1"/>
</dbReference>
<sequence length="156" mass="18204">MTKKKEHDKEIQEAKMLAEEYKDNMQRIQAEFENFQKRTEKEIHAFRGMANAGIIEEFLPLVDSLGEGIKQAEKSNNEEMKKGFELVQKQLTQIMEKNGVKQIESIGKKFDHNFHECMLTVNEQGKDDEILEEFQKGYTLNGKILRPAKVKVNKKE</sequence>
<dbReference type="InterPro" id="IPR000740">
    <property type="entry name" value="GrpE"/>
</dbReference>
<dbReference type="HAMAP" id="MF_01151">
    <property type="entry name" value="GrpE"/>
    <property type="match status" value="1"/>
</dbReference>
<evidence type="ECO:0000256" key="3">
    <source>
        <dbReference type="ARBA" id="ARBA00011738"/>
    </source>
</evidence>
<dbReference type="Proteomes" id="UP000226712">
    <property type="component" value="Unassembled WGS sequence"/>
</dbReference>
<keyword evidence="5" id="KW-0346">Stress response</keyword>
<dbReference type="GO" id="GO:0006457">
    <property type="term" value="P:protein folding"/>
    <property type="evidence" value="ECO:0007669"/>
    <property type="project" value="InterPro"/>
</dbReference>
<dbReference type="PRINTS" id="PR00773">
    <property type="entry name" value="GRPEPROTEIN"/>
</dbReference>
<evidence type="ECO:0000256" key="1">
    <source>
        <dbReference type="ARBA" id="ARBA00004496"/>
    </source>
</evidence>
<dbReference type="EMBL" id="NZBD01000004">
    <property type="protein sequence ID" value="MAG17981.1"/>
    <property type="molecule type" value="Genomic_DNA"/>
</dbReference>
<keyword evidence="6" id="KW-0143">Chaperone</keyword>